<gene>
    <name evidence="2" type="ORF">FNQ90_22765</name>
</gene>
<dbReference type="AlphaFoldDB" id="A0A7W3Y3Y7"/>
<feature type="transmembrane region" description="Helical" evidence="1">
    <location>
        <begin position="7"/>
        <end position="28"/>
    </location>
</feature>
<reference evidence="3" key="1">
    <citation type="submission" date="2019-10" db="EMBL/GenBank/DDBJ databases">
        <title>Streptomyces sp. nov., a novel actinobacterium isolated from alkaline environment.</title>
        <authorList>
            <person name="Golinska P."/>
        </authorList>
    </citation>
    <scope>NUCLEOTIDE SEQUENCE [LARGE SCALE GENOMIC DNA]</scope>
    <source>
        <strain evidence="3">DSM 42118</strain>
    </source>
</reference>
<evidence type="ECO:0000313" key="2">
    <source>
        <dbReference type="EMBL" id="MBB0246865.1"/>
    </source>
</evidence>
<organism evidence="2 3">
    <name type="scientific">Streptomyces alkaliphilus</name>
    <dbReference type="NCBI Taxonomy" id="1472722"/>
    <lineage>
        <taxon>Bacteria</taxon>
        <taxon>Bacillati</taxon>
        <taxon>Actinomycetota</taxon>
        <taxon>Actinomycetes</taxon>
        <taxon>Kitasatosporales</taxon>
        <taxon>Streptomycetaceae</taxon>
        <taxon>Streptomyces</taxon>
    </lineage>
</organism>
<feature type="transmembrane region" description="Helical" evidence="1">
    <location>
        <begin position="40"/>
        <end position="67"/>
    </location>
</feature>
<evidence type="ECO:0000256" key="1">
    <source>
        <dbReference type="SAM" id="Phobius"/>
    </source>
</evidence>
<dbReference type="Proteomes" id="UP000538929">
    <property type="component" value="Unassembled WGS sequence"/>
</dbReference>
<dbReference type="EMBL" id="VKHT01001174">
    <property type="protein sequence ID" value="MBB0246865.1"/>
    <property type="molecule type" value="Genomic_DNA"/>
</dbReference>
<dbReference type="RefSeq" id="WP_182608142.1">
    <property type="nucleotide sequence ID" value="NZ_VKHT01001174.1"/>
</dbReference>
<accession>A0A7W3Y3Y7</accession>
<evidence type="ECO:0000313" key="3">
    <source>
        <dbReference type="Proteomes" id="UP000538929"/>
    </source>
</evidence>
<protein>
    <recommendedName>
        <fullName evidence="4">DUF2178 domain-containing protein</fullName>
    </recommendedName>
</protein>
<keyword evidence="1" id="KW-0472">Membrane</keyword>
<keyword evidence="1" id="KW-1133">Transmembrane helix</keyword>
<proteinExistence type="predicted"/>
<evidence type="ECO:0008006" key="4">
    <source>
        <dbReference type="Google" id="ProtNLM"/>
    </source>
</evidence>
<sequence>MAFEERWAWVQGVLALGVYAVYAVVVLARAGDGVPLVEVSYVPVLLGAVGISIAAGIVLHIVIAAIWPEGANRKDQRDREIDRFGEYVGQSLVVVGGVAALAMALAEWAHFWIANAVYLALVLSAALGSAARIVAHRRGFHPW</sequence>
<keyword evidence="1" id="KW-0812">Transmembrane</keyword>
<comment type="caution">
    <text evidence="2">The sequence shown here is derived from an EMBL/GenBank/DDBJ whole genome shotgun (WGS) entry which is preliminary data.</text>
</comment>
<feature type="transmembrane region" description="Helical" evidence="1">
    <location>
        <begin position="112"/>
        <end position="135"/>
    </location>
</feature>
<feature type="transmembrane region" description="Helical" evidence="1">
    <location>
        <begin position="87"/>
        <end position="106"/>
    </location>
</feature>
<name>A0A7W3Y3Y7_9ACTN</name>
<keyword evidence="3" id="KW-1185">Reference proteome</keyword>